<dbReference type="Proteomes" id="UP000694891">
    <property type="component" value="Unplaced"/>
</dbReference>
<dbReference type="GeneTree" id="ENSGT00940000164656"/>
<dbReference type="GO" id="GO:0046872">
    <property type="term" value="F:metal ion binding"/>
    <property type="evidence" value="ECO:0007669"/>
    <property type="project" value="UniProtKB-KW"/>
</dbReference>
<evidence type="ECO:0000313" key="7">
    <source>
        <dbReference type="RefSeq" id="XP_008289293.1"/>
    </source>
</evidence>
<evidence type="ECO:0000313" key="6">
    <source>
        <dbReference type="Proteomes" id="UP000694891"/>
    </source>
</evidence>
<keyword evidence="6" id="KW-1185">Reference proteome</keyword>
<dbReference type="RefSeq" id="XP_008289293.1">
    <property type="nucleotide sequence ID" value="XM_008291071.1"/>
</dbReference>
<feature type="domain" description="DDE Tnp4" evidence="3">
    <location>
        <begin position="234"/>
        <end position="386"/>
    </location>
</feature>
<evidence type="ECO:0000256" key="1">
    <source>
        <dbReference type="ARBA" id="ARBA00001968"/>
    </source>
</evidence>
<dbReference type="AlphaFoldDB" id="A0A3B5AJ68"/>
<name>A0A3B5AJ68_9TELE</name>
<proteinExistence type="predicted"/>
<organism evidence="5">
    <name type="scientific">Stegastes partitus</name>
    <name type="common">bicolor damselfish</name>
    <dbReference type="NCBI Taxonomy" id="144197"/>
    <lineage>
        <taxon>Eukaryota</taxon>
        <taxon>Metazoa</taxon>
        <taxon>Chordata</taxon>
        <taxon>Craniata</taxon>
        <taxon>Vertebrata</taxon>
        <taxon>Euteleostomi</taxon>
        <taxon>Actinopterygii</taxon>
        <taxon>Neopterygii</taxon>
        <taxon>Teleostei</taxon>
        <taxon>Neoteleostei</taxon>
        <taxon>Acanthomorphata</taxon>
        <taxon>Ovalentaria</taxon>
        <taxon>Pomacentridae</taxon>
        <taxon>Stegastes</taxon>
    </lineage>
</organism>
<keyword evidence="2" id="KW-0479">Metal-binding</keyword>
<dbReference type="PANTHER" id="PTHR23080">
    <property type="entry name" value="THAP DOMAIN PROTEIN"/>
    <property type="match status" value="1"/>
</dbReference>
<dbReference type="Pfam" id="PF13613">
    <property type="entry name" value="HTH_Tnp_4"/>
    <property type="match status" value="1"/>
</dbReference>
<dbReference type="PANTHER" id="PTHR23080:SF133">
    <property type="entry name" value="SI:CH211-262I1.5-RELATED"/>
    <property type="match status" value="1"/>
</dbReference>
<dbReference type="Pfam" id="PF13359">
    <property type="entry name" value="DDE_Tnp_4"/>
    <property type="match status" value="1"/>
</dbReference>
<sequence length="397" mass="44889">MDRVCPQDKFSVSLVYDRHFNKQDFQEPGPEGERRPLKPRAVPGLFDWTQYRVPRSVEADGAVEDLEAFLTEHNYALVPDPEVVLRPKQRIQQRFGLQRFAGSDEDIRFFTRFASYELLMGFWASIEHLVPLVVSMKNTQRDVLTETSVPAVPSLQPIDEMFLLLNYLALGSKLKDLADRFGIQQSTVSQIITTWSNFLYTVLGSINIWIPNKKITEHLPAEFEDYADTAVILNCTELRYQSPSSSLLESEELATHCTLKGLFGVAPHGAVTFISQLYAESVSNDHLIQKSGILSLLRPGMAIMVDQGFLVDDFALCEIYMLPFLSLKSQMSACDVRETQAIARLSAHVEHLIGRVKDHGFFDTEIPLQLLHNINQLYTVACLLTNYESELLGKAEA</sequence>
<evidence type="ECO:0000313" key="5">
    <source>
        <dbReference type="Ensembl" id="ENSSPAP00000017819.1"/>
    </source>
</evidence>
<protein>
    <submittedName>
        <fullName evidence="5">Uncharacterized LOC103364065</fullName>
    </submittedName>
    <submittedName>
        <fullName evidence="7">Uncharacterized protein LOC103364065</fullName>
    </submittedName>
</protein>
<feature type="domain" description="Transposase Helix-turn-helix" evidence="4">
    <location>
        <begin position="154"/>
        <end position="203"/>
    </location>
</feature>
<gene>
    <name evidence="7" type="primary">LOC103364065</name>
</gene>
<evidence type="ECO:0000259" key="4">
    <source>
        <dbReference type="Pfam" id="PF13613"/>
    </source>
</evidence>
<dbReference type="GeneID" id="103364065"/>
<evidence type="ECO:0000259" key="3">
    <source>
        <dbReference type="Pfam" id="PF13359"/>
    </source>
</evidence>
<evidence type="ECO:0000256" key="2">
    <source>
        <dbReference type="ARBA" id="ARBA00022723"/>
    </source>
</evidence>
<reference evidence="5" key="1">
    <citation type="submission" date="2023-09" db="UniProtKB">
        <authorList>
            <consortium name="Ensembl"/>
        </authorList>
    </citation>
    <scope>IDENTIFICATION</scope>
</reference>
<accession>A0A3B5AJ68</accession>
<dbReference type="InterPro" id="IPR027805">
    <property type="entry name" value="Transposase_HTH_dom"/>
</dbReference>
<dbReference type="Ensembl" id="ENSSPAT00000018094.1">
    <property type="protein sequence ID" value="ENSSPAP00000017819.1"/>
    <property type="gene ID" value="ENSSPAG00000013468.1"/>
</dbReference>
<dbReference type="InterPro" id="IPR027806">
    <property type="entry name" value="HARBI1_dom"/>
</dbReference>
<comment type="cofactor">
    <cofactor evidence="1">
        <name>a divalent metal cation</name>
        <dbReference type="ChEBI" id="CHEBI:60240"/>
    </cofactor>
</comment>
<reference evidence="7" key="2">
    <citation type="submission" date="2025-04" db="UniProtKB">
        <authorList>
            <consortium name="RefSeq"/>
        </authorList>
    </citation>
    <scope>IDENTIFICATION</scope>
</reference>
<dbReference type="OrthoDB" id="10020990at2759"/>